<evidence type="ECO:0000313" key="2">
    <source>
        <dbReference type="Proteomes" id="UP000009149"/>
    </source>
</evidence>
<sequence length="44" mass="4948">MFWEDVLVGGRCKAKGRLIPLRIGTAKEKNCNKNVTCTDLQNLL</sequence>
<dbReference type="HOGENOM" id="CLU_3218507_0_0_0"/>
<organism evidence="1 2">
    <name type="scientific">Methylacidiphilum infernorum (isolate V4)</name>
    <name type="common">Methylokorus infernorum (strain V4)</name>
    <dbReference type="NCBI Taxonomy" id="481448"/>
    <lineage>
        <taxon>Bacteria</taxon>
        <taxon>Pseudomonadati</taxon>
        <taxon>Verrucomicrobiota</taxon>
        <taxon>Methylacidiphilae</taxon>
        <taxon>Methylacidiphilales</taxon>
        <taxon>Methylacidiphilaceae</taxon>
        <taxon>Methylacidiphilum (ex Ratnadevi et al. 2023)</taxon>
    </lineage>
</organism>
<proteinExistence type="predicted"/>
<protein>
    <submittedName>
        <fullName evidence="1">Uncharacterized protein</fullName>
    </submittedName>
</protein>
<gene>
    <name evidence="1" type="ordered locus">Minf_1058</name>
</gene>
<name>B3DUW0_METI4</name>
<evidence type="ECO:0000313" key="1">
    <source>
        <dbReference type="EMBL" id="ACD83113.1"/>
    </source>
</evidence>
<dbReference type="Proteomes" id="UP000009149">
    <property type="component" value="Chromosome"/>
</dbReference>
<dbReference type="KEGG" id="min:Minf_1058"/>
<dbReference type="STRING" id="481448.Minf_1058"/>
<accession>B3DUW0</accession>
<dbReference type="EMBL" id="CP000975">
    <property type="protein sequence ID" value="ACD83113.1"/>
    <property type="molecule type" value="Genomic_DNA"/>
</dbReference>
<dbReference type="AlphaFoldDB" id="B3DUW0"/>
<reference evidence="1 2" key="1">
    <citation type="journal article" date="2008" name="Biol. Direct">
        <title>Complete genome sequence of the extremely acidophilic methanotroph isolate V4, Methylacidiphilum infernorum, a representative of the bacterial phylum Verrucomicrobia.</title>
        <authorList>
            <person name="Hou S."/>
            <person name="Makarova K.S."/>
            <person name="Saw J.H."/>
            <person name="Senin P."/>
            <person name="Ly B.V."/>
            <person name="Zhou Z."/>
            <person name="Ren Y."/>
            <person name="Wang J."/>
            <person name="Galperin M.Y."/>
            <person name="Omelchenko M.V."/>
            <person name="Wolf Y.I."/>
            <person name="Yutin N."/>
            <person name="Koonin E.V."/>
            <person name="Stott M.B."/>
            <person name="Mountain B.W."/>
            <person name="Crowe M.A."/>
            <person name="Smirnova A.V."/>
            <person name="Dunfield P.F."/>
            <person name="Feng L."/>
            <person name="Wang L."/>
            <person name="Alam M."/>
        </authorList>
    </citation>
    <scope>NUCLEOTIDE SEQUENCE [LARGE SCALE GENOMIC DNA]</scope>
    <source>
        <strain evidence="2">Isolate V4</strain>
    </source>
</reference>